<dbReference type="PANTHER" id="PTHR36842:SF1">
    <property type="entry name" value="PROTEIN TOLB"/>
    <property type="match status" value="1"/>
</dbReference>
<dbReference type="Pfam" id="PF07676">
    <property type="entry name" value="PD40"/>
    <property type="match status" value="2"/>
</dbReference>
<proteinExistence type="inferred from homology"/>
<dbReference type="PANTHER" id="PTHR36842">
    <property type="entry name" value="PROTEIN TOLB HOMOLOG"/>
    <property type="match status" value="1"/>
</dbReference>
<evidence type="ECO:0000256" key="2">
    <source>
        <dbReference type="SAM" id="MobiDB-lite"/>
    </source>
</evidence>
<gene>
    <name evidence="3" type="ordered locus">GAU_1278</name>
</gene>
<accession>C1A7W0</accession>
<dbReference type="Proteomes" id="UP000002209">
    <property type="component" value="Chromosome"/>
</dbReference>
<feature type="compositionally biased region" description="Pro residues" evidence="2">
    <location>
        <begin position="99"/>
        <end position="108"/>
    </location>
</feature>
<dbReference type="HOGENOM" id="CLU_620747_0_0_0"/>
<dbReference type="Gene3D" id="2.120.10.30">
    <property type="entry name" value="TolB, C-terminal domain"/>
    <property type="match status" value="2"/>
</dbReference>
<dbReference type="AlphaFoldDB" id="C1A7W0"/>
<feature type="region of interest" description="Disordered" evidence="2">
    <location>
        <begin position="82"/>
        <end position="108"/>
    </location>
</feature>
<protein>
    <recommendedName>
        <fullName evidence="5">TolB protein</fullName>
    </recommendedName>
</protein>
<dbReference type="OrthoDB" id="9808778at2"/>
<comment type="similarity">
    <text evidence="1">Belongs to the TolB family.</text>
</comment>
<dbReference type="KEGG" id="gau:GAU_1278"/>
<dbReference type="InterPro" id="IPR011659">
    <property type="entry name" value="WD40"/>
</dbReference>
<evidence type="ECO:0000256" key="1">
    <source>
        <dbReference type="ARBA" id="ARBA00009820"/>
    </source>
</evidence>
<organism evidence="3 4">
    <name type="scientific">Gemmatimonas aurantiaca (strain DSM 14586 / JCM 11422 / NBRC 100505 / T-27)</name>
    <dbReference type="NCBI Taxonomy" id="379066"/>
    <lineage>
        <taxon>Bacteria</taxon>
        <taxon>Pseudomonadati</taxon>
        <taxon>Gemmatimonadota</taxon>
        <taxon>Gemmatimonadia</taxon>
        <taxon>Gemmatimonadales</taxon>
        <taxon>Gemmatimonadaceae</taxon>
        <taxon>Gemmatimonas</taxon>
    </lineage>
</organism>
<dbReference type="eggNOG" id="COG0823">
    <property type="taxonomic scope" value="Bacteria"/>
</dbReference>
<reference evidence="4" key="1">
    <citation type="submission" date="2006-03" db="EMBL/GenBank/DDBJ databases">
        <title>Complete genome sequence of Gemmatimonas aurantiaca T-27 that represents a novel phylum Gemmatimonadetes.</title>
        <authorList>
            <person name="Takasaki K."/>
            <person name="Ichikawa N."/>
            <person name="Miura H."/>
            <person name="Matsushita S."/>
            <person name="Watanabe Y."/>
            <person name="Oguchi A."/>
            <person name="Ankai A."/>
            <person name="Yashiro I."/>
            <person name="Takahashi M."/>
            <person name="Terui Y."/>
            <person name="Fukui S."/>
            <person name="Yokoyama H."/>
            <person name="Tanikawa S."/>
            <person name="Hanada S."/>
            <person name="Kamagata Y."/>
            <person name="Fujita N."/>
        </authorList>
    </citation>
    <scope>NUCLEOTIDE SEQUENCE [LARGE SCALE GENOMIC DNA]</scope>
    <source>
        <strain evidence="4">T-27 / DSM 14586 / JCM 11422 / NBRC 100505</strain>
    </source>
</reference>
<keyword evidence="4" id="KW-1185">Reference proteome</keyword>
<dbReference type="InterPro" id="IPR011042">
    <property type="entry name" value="6-blade_b-propeller_TolB-like"/>
</dbReference>
<dbReference type="EMBL" id="AP009153">
    <property type="protein sequence ID" value="BAH38320.1"/>
    <property type="molecule type" value="Genomic_DNA"/>
</dbReference>
<name>C1A7W0_GEMAT</name>
<evidence type="ECO:0000313" key="3">
    <source>
        <dbReference type="EMBL" id="BAH38320.1"/>
    </source>
</evidence>
<evidence type="ECO:0008006" key="5">
    <source>
        <dbReference type="Google" id="ProtNLM"/>
    </source>
</evidence>
<evidence type="ECO:0000313" key="4">
    <source>
        <dbReference type="Proteomes" id="UP000002209"/>
    </source>
</evidence>
<dbReference type="STRING" id="379066.GAU_1278"/>
<dbReference type="SUPFAM" id="SSF82171">
    <property type="entry name" value="DPP6 N-terminal domain-like"/>
    <property type="match status" value="1"/>
</dbReference>
<sequence>MMFRHARDRERAHAGRDDVIHRWVRLSRDRSSLCTHRSGMPMLPMIHPRPSWRRFRLLSTAACAVFSAALSACSEQAVLTAPDSPARPSAEDSLATPTPTTPVTPAPPARDVYTLLFDQWGTDAASFERPWLAHTTTPVGGLLSEDVPAETPADTVRRVMDFSGVFDASVSSDGRLMVFTCTTGHGTTLCKATLDSVMRAQMPGAILSTAFSALLADQAAISPDGTQVAFRGWQPGGPVGLFNPGDIYVMNLDGSNLTRLTAAERGRMSYASPAWSPRRIDGAYRLAYAREQRDGDGYAVSRLESMRADGTAMLALTIDTTGSDTEPAWSPDGARVAFVRRGAAARGDLWAVQLDGHARPVAEHALLENELDDVQRAPSWSPDGKRLAFISAHEILGDFYNWQVYSVDASGTDLRRHTSVAREHANPVWVSRTNINSGAAH</sequence>